<dbReference type="AlphaFoldDB" id="A0A7Z2VDJ9"/>
<dbReference type="EMBL" id="CP051651">
    <property type="protein sequence ID" value="QJD69666.1"/>
    <property type="molecule type" value="Genomic_DNA"/>
</dbReference>
<accession>A0A7Z2VDJ9</accession>
<dbReference type="InterPro" id="IPR013325">
    <property type="entry name" value="RNA_pol_sigma_r2"/>
</dbReference>
<feature type="region of interest" description="Disordered" evidence="1">
    <location>
        <begin position="149"/>
        <end position="171"/>
    </location>
</feature>
<feature type="compositionally biased region" description="Low complexity" evidence="1">
    <location>
        <begin position="158"/>
        <end position="171"/>
    </location>
</feature>
<dbReference type="Proteomes" id="UP000503498">
    <property type="component" value="Chromosome"/>
</dbReference>
<sequence length="171" mass="19330">MNDTLTGTFGTRPRIYARHPRTRYHALAPTRGACSGQGAFRPGHRLLHADPFAYMRRRLRAPDTANDLIQETLLRLLAYRDAPDIGNYALLMYRIAHNVEVGQWRTRRRRHLNAQVALDSHHWRQMVPTSTRSLKPAASCSTCKPRCCPHQRADAGRSSPSTASTASSTRE</sequence>
<dbReference type="GO" id="GO:0006352">
    <property type="term" value="P:DNA-templated transcription initiation"/>
    <property type="evidence" value="ECO:0007669"/>
    <property type="project" value="InterPro"/>
</dbReference>
<evidence type="ECO:0000256" key="1">
    <source>
        <dbReference type="SAM" id="MobiDB-lite"/>
    </source>
</evidence>
<name>A0A7Z2VDJ9_XANCA</name>
<reference evidence="2 3" key="2">
    <citation type="submission" date="2020-04" db="EMBL/GenBank/DDBJ databases">
        <authorList>
            <person name="Fomenkov A."/>
            <person name="Anton B.P."/>
            <person name="Roberts R.J."/>
        </authorList>
    </citation>
    <scope>NUCLEOTIDE SEQUENCE [LARGE SCALE GENOMIC DNA]</scope>
    <source>
        <strain evidence="2 3">NEB122</strain>
    </source>
</reference>
<dbReference type="SUPFAM" id="SSF88946">
    <property type="entry name" value="Sigma2 domain of RNA polymerase sigma factors"/>
    <property type="match status" value="1"/>
</dbReference>
<gene>
    <name evidence="2" type="ORF">HG421_19530</name>
</gene>
<reference evidence="2 3" key="1">
    <citation type="submission" date="2020-04" db="EMBL/GenBank/DDBJ databases">
        <title>Genome-Wide Identification of 5-Methylcytosine Sites in Bacterial Genomes By High-Throughput Sequencing of MspJI Restriction Fragments.</title>
        <authorList>
            <person name="Wu V."/>
        </authorList>
    </citation>
    <scope>NUCLEOTIDE SEQUENCE [LARGE SCALE GENOMIC DNA]</scope>
    <source>
        <strain evidence="2 3">NEB122</strain>
    </source>
</reference>
<dbReference type="GO" id="GO:0003700">
    <property type="term" value="F:DNA-binding transcription factor activity"/>
    <property type="evidence" value="ECO:0007669"/>
    <property type="project" value="InterPro"/>
</dbReference>
<dbReference type="RefSeq" id="WP_169707797.1">
    <property type="nucleotide sequence ID" value="NZ_CP051651.1"/>
</dbReference>
<evidence type="ECO:0008006" key="4">
    <source>
        <dbReference type="Google" id="ProtNLM"/>
    </source>
</evidence>
<dbReference type="Gene3D" id="1.10.1740.10">
    <property type="match status" value="1"/>
</dbReference>
<proteinExistence type="predicted"/>
<protein>
    <recommendedName>
        <fullName evidence="4">RNA polymerase sigma-70 region 2 domain-containing protein</fullName>
    </recommendedName>
</protein>
<evidence type="ECO:0000313" key="2">
    <source>
        <dbReference type="EMBL" id="QJD69666.1"/>
    </source>
</evidence>
<evidence type="ECO:0000313" key="3">
    <source>
        <dbReference type="Proteomes" id="UP000503498"/>
    </source>
</evidence>
<organism evidence="2 3">
    <name type="scientific">Xanthomonas campestris pv. badrii</name>
    <dbReference type="NCBI Taxonomy" id="149696"/>
    <lineage>
        <taxon>Bacteria</taxon>
        <taxon>Pseudomonadati</taxon>
        <taxon>Pseudomonadota</taxon>
        <taxon>Gammaproteobacteria</taxon>
        <taxon>Lysobacterales</taxon>
        <taxon>Lysobacteraceae</taxon>
        <taxon>Xanthomonas</taxon>
    </lineage>
</organism>